<dbReference type="Gene3D" id="3.10.20.550">
    <property type="entry name" value="ASAP complex, SAP18 subunit"/>
    <property type="match status" value="1"/>
</dbReference>
<evidence type="ECO:0008006" key="5">
    <source>
        <dbReference type="Google" id="ProtNLM"/>
    </source>
</evidence>
<sequence>MARPPQGALPPVRVDRIKTCPSLLRVFVKAGSHHADTEFSTTYLPTRDEAQIYTWRDSTLREILHLVRDADPSLRTSTLPLARYSIRIVFWDSNADRYTSSEIAVINNRDLFQSQTGRGGHGNVPPNPRLDRTLADAKFVVGDFLDIAYILAEPIVPPSIGGTPATGVPGPAARPGLGGPGRANGFPGATGVHGGMNGGGAASVGRRDDSTWAAPSAGGRPPPHLAGPRVPPPRGAGPQWGPPSRNGPPGRNLPPPQDQGWGPRRGSATGGRPFEDRDRVSFGSSAPSLKPVSFARPPATERRRLGPRRFSPPVALAPSQAFVFSSQPETAHW</sequence>
<dbReference type="EMBL" id="PJQD01000008">
    <property type="protein sequence ID" value="POY76005.1"/>
    <property type="molecule type" value="Genomic_DNA"/>
</dbReference>
<organism evidence="3 4">
    <name type="scientific">Rhodotorula taiwanensis</name>
    <dbReference type="NCBI Taxonomy" id="741276"/>
    <lineage>
        <taxon>Eukaryota</taxon>
        <taxon>Fungi</taxon>
        <taxon>Dikarya</taxon>
        <taxon>Basidiomycota</taxon>
        <taxon>Pucciniomycotina</taxon>
        <taxon>Microbotryomycetes</taxon>
        <taxon>Sporidiobolales</taxon>
        <taxon>Sporidiobolaceae</taxon>
        <taxon>Rhodotorula</taxon>
    </lineage>
</organism>
<evidence type="ECO:0000256" key="1">
    <source>
        <dbReference type="ARBA" id="ARBA00009143"/>
    </source>
</evidence>
<feature type="compositionally biased region" description="Pro residues" evidence="2">
    <location>
        <begin position="220"/>
        <end position="235"/>
    </location>
</feature>
<dbReference type="AlphaFoldDB" id="A0A2S5BGX1"/>
<accession>A0A2S5BGX1</accession>
<protein>
    <recommendedName>
        <fullName evidence="5">Histone deacetylase complex subunit SAP18</fullName>
    </recommendedName>
</protein>
<name>A0A2S5BGX1_9BASI</name>
<gene>
    <name evidence="3" type="ORF">BMF94_0728</name>
</gene>
<dbReference type="GO" id="GO:0005634">
    <property type="term" value="C:nucleus"/>
    <property type="evidence" value="ECO:0007669"/>
    <property type="project" value="TreeGrafter"/>
</dbReference>
<proteinExistence type="inferred from homology"/>
<dbReference type="OrthoDB" id="9982946at2759"/>
<comment type="caution">
    <text evidence="3">The sequence shown here is derived from an EMBL/GenBank/DDBJ whole genome shotgun (WGS) entry which is preliminary data.</text>
</comment>
<dbReference type="InterPro" id="IPR010516">
    <property type="entry name" value="SAP18"/>
</dbReference>
<comment type="similarity">
    <text evidence="1">Belongs to the SAP18 family.</text>
</comment>
<dbReference type="PANTHER" id="PTHR13082">
    <property type="entry name" value="SAP18"/>
    <property type="match status" value="1"/>
</dbReference>
<evidence type="ECO:0000313" key="4">
    <source>
        <dbReference type="Proteomes" id="UP000237144"/>
    </source>
</evidence>
<dbReference type="PANTHER" id="PTHR13082:SF0">
    <property type="entry name" value="HISTONE DEACETYLASE COMPLEX SUBUNIT SAP18"/>
    <property type="match status" value="1"/>
</dbReference>
<feature type="compositionally biased region" description="Low complexity" evidence="2">
    <location>
        <begin position="161"/>
        <end position="175"/>
    </location>
</feature>
<dbReference type="InterPro" id="IPR042534">
    <property type="entry name" value="SAP18_sf"/>
</dbReference>
<reference evidence="3 4" key="1">
    <citation type="journal article" date="2018" name="Front. Microbiol.">
        <title>Prospects for Fungal Bioremediation of Acidic Radioactive Waste Sites: Characterization and Genome Sequence of Rhodotorula taiwanensis MD1149.</title>
        <authorList>
            <person name="Tkavc R."/>
            <person name="Matrosova V.Y."/>
            <person name="Grichenko O.E."/>
            <person name="Gostincar C."/>
            <person name="Volpe R.P."/>
            <person name="Klimenkova P."/>
            <person name="Gaidamakova E.K."/>
            <person name="Zhou C.E."/>
            <person name="Stewart B.J."/>
            <person name="Lyman M.G."/>
            <person name="Malfatti S.A."/>
            <person name="Rubinfeld B."/>
            <person name="Courtot M."/>
            <person name="Singh J."/>
            <person name="Dalgard C.L."/>
            <person name="Hamilton T."/>
            <person name="Frey K.G."/>
            <person name="Gunde-Cimerman N."/>
            <person name="Dugan L."/>
            <person name="Daly M.J."/>
        </authorList>
    </citation>
    <scope>NUCLEOTIDE SEQUENCE [LARGE SCALE GENOMIC DNA]</scope>
    <source>
        <strain evidence="3 4">MD1149</strain>
    </source>
</reference>
<dbReference type="Proteomes" id="UP000237144">
    <property type="component" value="Unassembled WGS sequence"/>
</dbReference>
<evidence type="ECO:0000313" key="3">
    <source>
        <dbReference type="EMBL" id="POY76005.1"/>
    </source>
</evidence>
<dbReference type="Pfam" id="PF06487">
    <property type="entry name" value="SAP18"/>
    <property type="match status" value="1"/>
</dbReference>
<feature type="region of interest" description="Disordered" evidence="2">
    <location>
        <begin position="158"/>
        <end position="316"/>
    </location>
</feature>
<feature type="compositionally biased region" description="Gly residues" evidence="2">
    <location>
        <begin position="191"/>
        <end position="202"/>
    </location>
</feature>
<dbReference type="STRING" id="741276.A0A2S5BGX1"/>
<keyword evidence="4" id="KW-1185">Reference proteome</keyword>
<evidence type="ECO:0000256" key="2">
    <source>
        <dbReference type="SAM" id="MobiDB-lite"/>
    </source>
</evidence>